<name>A0A8J3NHQ8_9ACTN</name>
<protein>
    <submittedName>
        <fullName evidence="1">Uncharacterized protein</fullName>
    </submittedName>
</protein>
<dbReference type="RefSeq" id="WP_203745922.1">
    <property type="nucleotide sequence ID" value="NZ_BONF01000014.1"/>
</dbReference>
<accession>A0A8J3NHQ8</accession>
<dbReference type="AlphaFoldDB" id="A0A8J3NHQ8"/>
<evidence type="ECO:0000313" key="2">
    <source>
        <dbReference type="Proteomes" id="UP000601223"/>
    </source>
</evidence>
<proteinExistence type="predicted"/>
<organism evidence="1 2">
    <name type="scientific">Catellatospora bangladeshensis</name>
    <dbReference type="NCBI Taxonomy" id="310355"/>
    <lineage>
        <taxon>Bacteria</taxon>
        <taxon>Bacillati</taxon>
        <taxon>Actinomycetota</taxon>
        <taxon>Actinomycetes</taxon>
        <taxon>Micromonosporales</taxon>
        <taxon>Micromonosporaceae</taxon>
        <taxon>Catellatospora</taxon>
    </lineage>
</organism>
<gene>
    <name evidence="1" type="ORF">Cba03nite_28260</name>
</gene>
<reference evidence="1 2" key="1">
    <citation type="submission" date="2021-01" db="EMBL/GenBank/DDBJ databases">
        <title>Whole genome shotgun sequence of Catellatospora bangladeshensis NBRC 107357.</title>
        <authorList>
            <person name="Komaki H."/>
            <person name="Tamura T."/>
        </authorList>
    </citation>
    <scope>NUCLEOTIDE SEQUENCE [LARGE SCALE GENOMIC DNA]</scope>
    <source>
        <strain evidence="1 2">NBRC 107357</strain>
    </source>
</reference>
<sequence length="58" mass="5991">MAPTTHLDLDVQDVSTGDWDQLVGEIMRNAGELSPQDPEFAPITGCGCGCSCACACGC</sequence>
<keyword evidence="2" id="KW-1185">Reference proteome</keyword>
<evidence type="ECO:0000313" key="1">
    <source>
        <dbReference type="EMBL" id="GIF81477.1"/>
    </source>
</evidence>
<dbReference type="Proteomes" id="UP000601223">
    <property type="component" value="Unassembled WGS sequence"/>
</dbReference>
<comment type="caution">
    <text evidence="1">The sequence shown here is derived from an EMBL/GenBank/DDBJ whole genome shotgun (WGS) entry which is preliminary data.</text>
</comment>
<dbReference type="EMBL" id="BONF01000014">
    <property type="protein sequence ID" value="GIF81477.1"/>
    <property type="molecule type" value="Genomic_DNA"/>
</dbReference>